<comment type="catalytic activity">
    <reaction evidence="7">
        <text>shikimate + NADP(+) = 3-dehydroshikimate + NADPH + H(+)</text>
        <dbReference type="Rhea" id="RHEA:17737"/>
        <dbReference type="ChEBI" id="CHEBI:15378"/>
        <dbReference type="ChEBI" id="CHEBI:16630"/>
        <dbReference type="ChEBI" id="CHEBI:36208"/>
        <dbReference type="ChEBI" id="CHEBI:57783"/>
        <dbReference type="ChEBI" id="CHEBI:58349"/>
        <dbReference type="EC" id="1.1.1.25"/>
    </reaction>
</comment>
<dbReference type="InterPro" id="IPR013708">
    <property type="entry name" value="Shikimate_DH-bd_N"/>
</dbReference>
<dbReference type="SUPFAM" id="SSF53223">
    <property type="entry name" value="Aminoacid dehydrogenase-like, N-terminal domain"/>
    <property type="match status" value="1"/>
</dbReference>
<dbReference type="InterPro" id="IPR041121">
    <property type="entry name" value="SDH_C"/>
</dbReference>
<dbReference type="InterPro" id="IPR046346">
    <property type="entry name" value="Aminoacid_DH-like_N_sf"/>
</dbReference>
<dbReference type="GO" id="GO:0008652">
    <property type="term" value="P:amino acid biosynthetic process"/>
    <property type="evidence" value="ECO:0007669"/>
    <property type="project" value="UniProtKB-KW"/>
</dbReference>
<dbReference type="PANTHER" id="PTHR21089:SF1">
    <property type="entry name" value="BIFUNCTIONAL 3-DEHYDROQUINATE DEHYDRATASE_SHIKIMATE DEHYDROGENASE, CHLOROPLASTIC"/>
    <property type="match status" value="1"/>
</dbReference>
<dbReference type="EMBL" id="PQWO01000019">
    <property type="protein sequence ID" value="PZD71273.1"/>
    <property type="molecule type" value="Genomic_DNA"/>
</dbReference>
<keyword evidence="4 7" id="KW-0521">NADP</keyword>
<dbReference type="Pfam" id="PF08501">
    <property type="entry name" value="Shikimate_dh_N"/>
    <property type="match status" value="1"/>
</dbReference>
<evidence type="ECO:0000256" key="7">
    <source>
        <dbReference type="HAMAP-Rule" id="MF_00222"/>
    </source>
</evidence>
<gene>
    <name evidence="10" type="primary">aroE_1</name>
    <name evidence="7" type="synonym">aroE</name>
    <name evidence="10" type="ORF">C1752_07274</name>
</gene>
<dbReference type="NCBIfam" id="TIGR00507">
    <property type="entry name" value="aroE"/>
    <property type="match status" value="1"/>
</dbReference>
<dbReference type="RefSeq" id="WP_110988216.1">
    <property type="nucleotide sequence ID" value="NZ_CAWNWM010000019.1"/>
</dbReference>
<evidence type="ECO:0000313" key="11">
    <source>
        <dbReference type="Proteomes" id="UP000248857"/>
    </source>
</evidence>
<feature type="binding site" evidence="7">
    <location>
        <position position="112"/>
    </location>
    <ligand>
        <name>shikimate</name>
        <dbReference type="ChEBI" id="CHEBI:36208"/>
    </ligand>
</feature>
<dbReference type="InterPro" id="IPR011342">
    <property type="entry name" value="Shikimate_DH"/>
</dbReference>
<feature type="domain" description="SDH C-terminal" evidence="9">
    <location>
        <begin position="255"/>
        <end position="285"/>
    </location>
</feature>
<dbReference type="NCBIfam" id="NF001314">
    <property type="entry name" value="PRK00258.2-2"/>
    <property type="match status" value="1"/>
</dbReference>
<evidence type="ECO:0000259" key="8">
    <source>
        <dbReference type="Pfam" id="PF08501"/>
    </source>
</evidence>
<dbReference type="GO" id="GO:0005829">
    <property type="term" value="C:cytosol"/>
    <property type="evidence" value="ECO:0007669"/>
    <property type="project" value="TreeGrafter"/>
</dbReference>
<keyword evidence="11" id="KW-1185">Reference proteome</keyword>
<comment type="function">
    <text evidence="7">Involved in the biosynthesis of the chorismate, which leads to the biosynthesis of aromatic amino acids. Catalyzes the reversible NADPH linked reduction of 3-dehydroshikimate (DHSA) to yield shikimate (SA).</text>
</comment>
<dbReference type="EC" id="1.1.1.25" evidence="2 7"/>
<sequence>MTAVVTGSTQLLGVIGCPIEHSLSPVMHNAALAALADTSLPYIYVPMHIEPTDLKQAIQGLACVGCRGFNITIPHKQAIIPLLCDVSATAKAVGAVNTVWRTEQGWAGTNTDVQGFLSPLLSLSRDWSQSAVTVLGSGGAARAVIAACHQLNCAHIHVCGRNAAKLEQLQADFAHASVAIHTHLWDSLSGLMPETTLLVNTTPVGMHPQRHQSPLTMDQLKQLSGDAIAYDLIYTPNPTQFLQDAEALGCHTISGLEMLVQQGAAALEIWLGQPAPIDVMRETLQAQLP</sequence>
<dbReference type="Proteomes" id="UP000248857">
    <property type="component" value="Unassembled WGS sequence"/>
</dbReference>
<evidence type="ECO:0000256" key="5">
    <source>
        <dbReference type="ARBA" id="ARBA00023002"/>
    </source>
</evidence>
<feature type="binding site" evidence="7">
    <location>
        <begin position="136"/>
        <end position="140"/>
    </location>
    <ligand>
        <name>NADP(+)</name>
        <dbReference type="ChEBI" id="CHEBI:58349"/>
    </ligand>
</feature>
<feature type="binding site" evidence="7">
    <location>
        <begin position="22"/>
        <end position="24"/>
    </location>
    <ligand>
        <name>shikimate</name>
        <dbReference type="ChEBI" id="CHEBI:36208"/>
    </ligand>
</feature>
<feature type="binding site" evidence="7">
    <location>
        <position position="97"/>
    </location>
    <ligand>
        <name>shikimate</name>
        <dbReference type="ChEBI" id="CHEBI:36208"/>
    </ligand>
</feature>
<dbReference type="OrthoDB" id="9792692at2"/>
<comment type="pathway">
    <text evidence="1 7">Metabolic intermediate biosynthesis; chorismate biosynthesis; chorismate from D-erythrose 4-phosphate and phosphoenolpyruvate: step 4/7.</text>
</comment>
<feature type="binding site" evidence="7">
    <location>
        <position position="234"/>
    </location>
    <ligand>
        <name>shikimate</name>
        <dbReference type="ChEBI" id="CHEBI:36208"/>
    </ligand>
</feature>
<dbReference type="CDD" id="cd01065">
    <property type="entry name" value="NAD_bind_Shikimate_DH"/>
    <property type="match status" value="1"/>
</dbReference>
<dbReference type="GO" id="GO:0019632">
    <property type="term" value="P:shikimate metabolic process"/>
    <property type="evidence" value="ECO:0007669"/>
    <property type="project" value="InterPro"/>
</dbReference>
<dbReference type="GO" id="GO:0009423">
    <property type="term" value="P:chorismate biosynthetic process"/>
    <property type="evidence" value="ECO:0007669"/>
    <property type="project" value="UniProtKB-UniRule"/>
</dbReference>
<feature type="binding site" evidence="7">
    <location>
        <position position="232"/>
    </location>
    <ligand>
        <name>NADP(+)</name>
        <dbReference type="ChEBI" id="CHEBI:58349"/>
    </ligand>
</feature>
<evidence type="ECO:0000256" key="3">
    <source>
        <dbReference type="ARBA" id="ARBA00022605"/>
    </source>
</evidence>
<feature type="domain" description="Shikimate dehydrogenase substrate binding N-terminal" evidence="8">
    <location>
        <begin position="14"/>
        <end position="99"/>
    </location>
</feature>
<comment type="caution">
    <text evidence="7">Lacks conserved residue(s) required for the propagation of feature annotation.</text>
</comment>
<keyword evidence="6 7" id="KW-0057">Aromatic amino acid biosynthesis</keyword>
<evidence type="ECO:0000313" key="10">
    <source>
        <dbReference type="EMBL" id="PZD71273.1"/>
    </source>
</evidence>
<evidence type="ECO:0000256" key="2">
    <source>
        <dbReference type="ARBA" id="ARBA00012962"/>
    </source>
</evidence>
<dbReference type="InterPro" id="IPR036291">
    <property type="entry name" value="NAD(P)-bd_dom_sf"/>
</dbReference>
<evidence type="ECO:0000256" key="1">
    <source>
        <dbReference type="ARBA" id="ARBA00004871"/>
    </source>
</evidence>
<dbReference type="HAMAP" id="MF_00222">
    <property type="entry name" value="Shikimate_DH_AroE"/>
    <property type="match status" value="1"/>
</dbReference>
<dbReference type="GO" id="GO:0009073">
    <property type="term" value="P:aromatic amino acid family biosynthetic process"/>
    <property type="evidence" value="ECO:0007669"/>
    <property type="project" value="UniProtKB-KW"/>
</dbReference>
<accession>A0A2W1JB03</accession>
<protein>
    <recommendedName>
        <fullName evidence="2 7">Shikimate dehydrogenase (NADP(+))</fullName>
        <shortName evidence="7">SDH</shortName>
        <ecNumber evidence="2 7">1.1.1.25</ecNumber>
    </recommendedName>
</protein>
<proteinExistence type="inferred from homology"/>
<dbReference type="GO" id="GO:0004764">
    <property type="term" value="F:shikimate 3-dehydrogenase (NADP+) activity"/>
    <property type="evidence" value="ECO:0007669"/>
    <property type="project" value="UniProtKB-UniRule"/>
</dbReference>
<dbReference type="UniPathway" id="UPA00053">
    <property type="reaction ID" value="UER00087"/>
</dbReference>
<evidence type="ECO:0000256" key="6">
    <source>
        <dbReference type="ARBA" id="ARBA00023141"/>
    </source>
</evidence>
<dbReference type="AlphaFoldDB" id="A0A2W1JB03"/>
<comment type="similarity">
    <text evidence="7">Belongs to the shikimate dehydrogenase family.</text>
</comment>
<dbReference type="Gene3D" id="3.40.50.720">
    <property type="entry name" value="NAD(P)-binding Rossmann-like Domain"/>
    <property type="match status" value="1"/>
</dbReference>
<dbReference type="Gene3D" id="3.40.50.10860">
    <property type="entry name" value="Leucine Dehydrogenase, chain A, domain 1"/>
    <property type="match status" value="1"/>
</dbReference>
<dbReference type="InterPro" id="IPR022893">
    <property type="entry name" value="Shikimate_DH_fam"/>
</dbReference>
<name>A0A2W1JB03_9CYAN</name>
<dbReference type="SUPFAM" id="SSF51735">
    <property type="entry name" value="NAD(P)-binding Rossmann-fold domains"/>
    <property type="match status" value="1"/>
</dbReference>
<feature type="binding site" evidence="7">
    <location>
        <position position="72"/>
    </location>
    <ligand>
        <name>shikimate</name>
        <dbReference type="ChEBI" id="CHEBI:36208"/>
    </ligand>
</feature>
<feature type="binding site" evidence="7">
    <location>
        <position position="255"/>
    </location>
    <ligand>
        <name>NADP(+)</name>
        <dbReference type="ChEBI" id="CHEBI:58349"/>
    </ligand>
</feature>
<feature type="binding site" evidence="7">
    <location>
        <position position="262"/>
    </location>
    <ligand>
        <name>shikimate</name>
        <dbReference type="ChEBI" id="CHEBI:36208"/>
    </ligand>
</feature>
<dbReference type="PANTHER" id="PTHR21089">
    <property type="entry name" value="SHIKIMATE DEHYDROGENASE"/>
    <property type="match status" value="1"/>
</dbReference>
<reference evidence="10 11" key="1">
    <citation type="journal article" date="2018" name="Sci. Rep.">
        <title>A novel species of the marine cyanobacterium Acaryochloris with a unique pigment content and lifestyle.</title>
        <authorList>
            <person name="Partensky F."/>
            <person name="Six C."/>
            <person name="Ratin M."/>
            <person name="Garczarek L."/>
            <person name="Vaulot D."/>
            <person name="Probert I."/>
            <person name="Calteau A."/>
            <person name="Gourvil P."/>
            <person name="Marie D."/>
            <person name="Grebert T."/>
            <person name="Bouchier C."/>
            <person name="Le Panse S."/>
            <person name="Gachenot M."/>
            <person name="Rodriguez F."/>
            <person name="Garrido J.L."/>
        </authorList>
    </citation>
    <scope>NUCLEOTIDE SEQUENCE [LARGE SCALE GENOMIC DNA]</scope>
    <source>
        <strain evidence="10 11">RCC1774</strain>
    </source>
</reference>
<evidence type="ECO:0000259" key="9">
    <source>
        <dbReference type="Pfam" id="PF18317"/>
    </source>
</evidence>
<feature type="active site" description="Proton acceptor" evidence="7">
    <location>
        <position position="76"/>
    </location>
</feature>
<comment type="subunit">
    <text evidence="7">Homodimer.</text>
</comment>
<dbReference type="GO" id="GO:0050661">
    <property type="term" value="F:NADP binding"/>
    <property type="evidence" value="ECO:0007669"/>
    <property type="project" value="InterPro"/>
</dbReference>
<evidence type="ECO:0000256" key="4">
    <source>
        <dbReference type="ARBA" id="ARBA00022857"/>
    </source>
</evidence>
<comment type="caution">
    <text evidence="10">The sequence shown here is derived from an EMBL/GenBank/DDBJ whole genome shotgun (WGS) entry which is preliminary data.</text>
</comment>
<keyword evidence="3 7" id="KW-0028">Amino-acid biosynthesis</keyword>
<dbReference type="Pfam" id="PF18317">
    <property type="entry name" value="SDH_C"/>
    <property type="match status" value="1"/>
</dbReference>
<organism evidence="10 11">
    <name type="scientific">Acaryochloris thomasi RCC1774</name>
    <dbReference type="NCBI Taxonomy" id="1764569"/>
    <lineage>
        <taxon>Bacteria</taxon>
        <taxon>Bacillati</taxon>
        <taxon>Cyanobacteriota</taxon>
        <taxon>Cyanophyceae</taxon>
        <taxon>Acaryochloridales</taxon>
        <taxon>Acaryochloridaceae</taxon>
        <taxon>Acaryochloris</taxon>
        <taxon>Acaryochloris thomasi</taxon>
    </lineage>
</organism>
<keyword evidence="5 7" id="KW-0560">Oxidoreductase</keyword>